<dbReference type="AlphaFoldDB" id="A0AAV9EMR8"/>
<evidence type="ECO:0000313" key="3">
    <source>
        <dbReference type="Proteomes" id="UP001180020"/>
    </source>
</evidence>
<organism evidence="2 3">
    <name type="scientific">Acorus calamus</name>
    <name type="common">Sweet flag</name>
    <dbReference type="NCBI Taxonomy" id="4465"/>
    <lineage>
        <taxon>Eukaryota</taxon>
        <taxon>Viridiplantae</taxon>
        <taxon>Streptophyta</taxon>
        <taxon>Embryophyta</taxon>
        <taxon>Tracheophyta</taxon>
        <taxon>Spermatophyta</taxon>
        <taxon>Magnoliopsida</taxon>
        <taxon>Liliopsida</taxon>
        <taxon>Acoraceae</taxon>
        <taxon>Acorus</taxon>
    </lineage>
</organism>
<gene>
    <name evidence="2" type="ORF">QJS10_CPA06g02376</name>
</gene>
<reference evidence="2" key="1">
    <citation type="journal article" date="2023" name="Nat. Commun.">
        <title>Diploid and tetraploid genomes of Acorus and the evolution of monocots.</title>
        <authorList>
            <person name="Ma L."/>
            <person name="Liu K.W."/>
            <person name="Li Z."/>
            <person name="Hsiao Y.Y."/>
            <person name="Qi Y."/>
            <person name="Fu T."/>
            <person name="Tang G.D."/>
            <person name="Zhang D."/>
            <person name="Sun W.H."/>
            <person name="Liu D.K."/>
            <person name="Li Y."/>
            <person name="Chen G.Z."/>
            <person name="Liu X.D."/>
            <person name="Liao X.Y."/>
            <person name="Jiang Y.T."/>
            <person name="Yu X."/>
            <person name="Hao Y."/>
            <person name="Huang J."/>
            <person name="Zhao X.W."/>
            <person name="Ke S."/>
            <person name="Chen Y.Y."/>
            <person name="Wu W.L."/>
            <person name="Hsu J.L."/>
            <person name="Lin Y.F."/>
            <person name="Huang M.D."/>
            <person name="Li C.Y."/>
            <person name="Huang L."/>
            <person name="Wang Z.W."/>
            <person name="Zhao X."/>
            <person name="Zhong W.Y."/>
            <person name="Peng D.H."/>
            <person name="Ahmad S."/>
            <person name="Lan S."/>
            <person name="Zhang J.S."/>
            <person name="Tsai W.C."/>
            <person name="Van de Peer Y."/>
            <person name="Liu Z.J."/>
        </authorList>
    </citation>
    <scope>NUCLEOTIDE SEQUENCE</scope>
    <source>
        <strain evidence="2">CP</strain>
    </source>
</reference>
<evidence type="ECO:0000256" key="1">
    <source>
        <dbReference type="SAM" id="MobiDB-lite"/>
    </source>
</evidence>
<feature type="compositionally biased region" description="Basic and acidic residues" evidence="1">
    <location>
        <begin position="126"/>
        <end position="137"/>
    </location>
</feature>
<accession>A0AAV9EMR8</accession>
<comment type="caution">
    <text evidence="2">The sequence shown here is derived from an EMBL/GenBank/DDBJ whole genome shotgun (WGS) entry which is preliminary data.</text>
</comment>
<reference evidence="2" key="2">
    <citation type="submission" date="2023-06" db="EMBL/GenBank/DDBJ databases">
        <authorList>
            <person name="Ma L."/>
            <person name="Liu K.-W."/>
            <person name="Li Z."/>
            <person name="Hsiao Y.-Y."/>
            <person name="Qi Y."/>
            <person name="Fu T."/>
            <person name="Tang G."/>
            <person name="Zhang D."/>
            <person name="Sun W.-H."/>
            <person name="Liu D.-K."/>
            <person name="Li Y."/>
            <person name="Chen G.-Z."/>
            <person name="Liu X.-D."/>
            <person name="Liao X.-Y."/>
            <person name="Jiang Y.-T."/>
            <person name="Yu X."/>
            <person name="Hao Y."/>
            <person name="Huang J."/>
            <person name="Zhao X.-W."/>
            <person name="Ke S."/>
            <person name="Chen Y.-Y."/>
            <person name="Wu W.-L."/>
            <person name="Hsu J.-L."/>
            <person name="Lin Y.-F."/>
            <person name="Huang M.-D."/>
            <person name="Li C.-Y."/>
            <person name="Huang L."/>
            <person name="Wang Z.-W."/>
            <person name="Zhao X."/>
            <person name="Zhong W.-Y."/>
            <person name="Peng D.-H."/>
            <person name="Ahmad S."/>
            <person name="Lan S."/>
            <person name="Zhang J.-S."/>
            <person name="Tsai W.-C."/>
            <person name="Van De Peer Y."/>
            <person name="Liu Z.-J."/>
        </authorList>
    </citation>
    <scope>NUCLEOTIDE SEQUENCE</scope>
    <source>
        <strain evidence="2">CP</strain>
        <tissue evidence="2">Leaves</tissue>
    </source>
</reference>
<dbReference type="Proteomes" id="UP001180020">
    <property type="component" value="Unassembled WGS sequence"/>
</dbReference>
<keyword evidence="3" id="KW-1185">Reference proteome</keyword>
<dbReference type="EMBL" id="JAUJYO010000006">
    <property type="protein sequence ID" value="KAK1313508.1"/>
    <property type="molecule type" value="Genomic_DNA"/>
</dbReference>
<feature type="region of interest" description="Disordered" evidence="1">
    <location>
        <begin position="50"/>
        <end position="137"/>
    </location>
</feature>
<protein>
    <submittedName>
        <fullName evidence="2">Uncharacterized protein</fullName>
    </submittedName>
</protein>
<proteinExistence type="predicted"/>
<sequence length="137" mass="14768">MARNTNSSSTGGGAWTPFDAVKSFPPTPEELMENIDSAISTLEYARANALLSPSTSPTAHRHPRRPPHGGGVQVGLRRTLRREAGRRPPVAEVGPIELSPRQEDRPLQAPGAPLPRIPTATDSDPAEARLKEEDGFF</sequence>
<feature type="region of interest" description="Disordered" evidence="1">
    <location>
        <begin position="1"/>
        <end position="29"/>
    </location>
</feature>
<evidence type="ECO:0000313" key="2">
    <source>
        <dbReference type="EMBL" id="KAK1313508.1"/>
    </source>
</evidence>
<name>A0AAV9EMR8_ACOCL</name>